<evidence type="ECO:0000313" key="8">
    <source>
        <dbReference type="EMBL" id="TSJ85624.1"/>
    </source>
</evidence>
<dbReference type="Pfam" id="PF08240">
    <property type="entry name" value="ADH_N"/>
    <property type="match status" value="1"/>
</dbReference>
<dbReference type="Gene3D" id="3.40.50.720">
    <property type="entry name" value="NAD(P)-binding Rossmann-like Domain"/>
    <property type="match status" value="1"/>
</dbReference>
<comment type="cofactor">
    <cofactor evidence="6">
        <name>Zn(2+)</name>
        <dbReference type="ChEBI" id="CHEBI:29105"/>
    </cofactor>
</comment>
<dbReference type="SUPFAM" id="SSF50129">
    <property type="entry name" value="GroES-like"/>
    <property type="match status" value="2"/>
</dbReference>
<sequence length="369" mass="38481">MDITGAVLRTMGTPGPYARTRPLSIEHLELDPPQQDEILVKVTASGICHSDLSVVNGSRPRPMPMLLGHETTGIVQALGPGVEDLKVGQHVTLAFLPRCGKCANCLTGGRLPCTPGSKANQAGTLMNGGIRIHKGPERIYHHVGVSGFATYAVVDRRSAVPVPEELPSAIAAVLGCAVLTGGGAVLNAADPQDGQDVMVVGLGGVGMSALLTAAALGRGRVIGVDRNKDKFNDALGMGATDVYTVDEALSKGIKAPIVIEAAGAPGVLDQAFELTDIGGKTITVGFPDPSVRASLPSSVITGEARTVIGSYLGSAVPAQDIPRYARLWLDGKLPVEKLISNHIRLDDINEAMDDLDRGQALRQIIEFDS</sequence>
<evidence type="ECO:0000256" key="6">
    <source>
        <dbReference type="RuleBase" id="RU361277"/>
    </source>
</evidence>
<dbReference type="SMART" id="SM00829">
    <property type="entry name" value="PKS_ER"/>
    <property type="match status" value="1"/>
</dbReference>
<evidence type="ECO:0000259" key="7">
    <source>
        <dbReference type="SMART" id="SM00829"/>
    </source>
</evidence>
<dbReference type="InterPro" id="IPR002328">
    <property type="entry name" value="ADH_Zn_CS"/>
</dbReference>
<evidence type="ECO:0000256" key="5">
    <source>
        <dbReference type="ARBA" id="ARBA00023027"/>
    </source>
</evidence>
<keyword evidence="5" id="KW-0520">NAD</keyword>
<gene>
    <name evidence="8" type="ORF">FPK29_04485</name>
</gene>
<evidence type="ECO:0000313" key="9">
    <source>
        <dbReference type="Proteomes" id="UP000317536"/>
    </source>
</evidence>
<dbReference type="AlphaFoldDB" id="A0A556R9R1"/>
<comment type="caution">
    <text evidence="8">The sequence shown here is derived from an EMBL/GenBank/DDBJ whole genome shotgun (WGS) entry which is preliminary data.</text>
</comment>
<accession>A0A556R9R1</accession>
<keyword evidence="2 6" id="KW-0479">Metal-binding</keyword>
<dbReference type="Gene3D" id="3.90.180.10">
    <property type="entry name" value="Medium-chain alcohol dehydrogenases, catalytic domain"/>
    <property type="match status" value="1"/>
</dbReference>
<dbReference type="EMBL" id="VMHJ01000002">
    <property type="protein sequence ID" value="TSJ85624.1"/>
    <property type="molecule type" value="Genomic_DNA"/>
</dbReference>
<dbReference type="GO" id="GO:0046294">
    <property type="term" value="P:formaldehyde catabolic process"/>
    <property type="evidence" value="ECO:0007669"/>
    <property type="project" value="TreeGrafter"/>
</dbReference>
<proteinExistence type="inferred from homology"/>
<organism evidence="8 9">
    <name type="scientific">Bifidobacterium asteroides</name>
    <dbReference type="NCBI Taxonomy" id="1684"/>
    <lineage>
        <taxon>Bacteria</taxon>
        <taxon>Bacillati</taxon>
        <taxon>Actinomycetota</taxon>
        <taxon>Actinomycetes</taxon>
        <taxon>Bifidobacteriales</taxon>
        <taxon>Bifidobacteriaceae</taxon>
        <taxon>Bifidobacterium</taxon>
    </lineage>
</organism>
<name>A0A556R9R1_9BIFI</name>
<dbReference type="Pfam" id="PF00107">
    <property type="entry name" value="ADH_zinc_N"/>
    <property type="match status" value="1"/>
</dbReference>
<dbReference type="InterPro" id="IPR011032">
    <property type="entry name" value="GroES-like_sf"/>
</dbReference>
<keyword evidence="4" id="KW-0560">Oxidoreductase</keyword>
<dbReference type="SUPFAM" id="SSF51735">
    <property type="entry name" value="NAD(P)-binding Rossmann-fold domains"/>
    <property type="match status" value="1"/>
</dbReference>
<feature type="domain" description="Enoyl reductase (ER)" evidence="7">
    <location>
        <begin position="18"/>
        <end position="365"/>
    </location>
</feature>
<dbReference type="PROSITE" id="PS00059">
    <property type="entry name" value="ADH_ZINC"/>
    <property type="match status" value="1"/>
</dbReference>
<dbReference type="GO" id="GO:0008270">
    <property type="term" value="F:zinc ion binding"/>
    <property type="evidence" value="ECO:0007669"/>
    <property type="project" value="InterPro"/>
</dbReference>
<dbReference type="PANTHER" id="PTHR43880">
    <property type="entry name" value="ALCOHOL DEHYDROGENASE"/>
    <property type="match status" value="1"/>
</dbReference>
<dbReference type="PANTHER" id="PTHR43880:SF12">
    <property type="entry name" value="ALCOHOL DEHYDROGENASE CLASS-3"/>
    <property type="match status" value="1"/>
</dbReference>
<comment type="similarity">
    <text evidence="1 6">Belongs to the zinc-containing alcohol dehydrogenase family.</text>
</comment>
<evidence type="ECO:0000256" key="2">
    <source>
        <dbReference type="ARBA" id="ARBA00022723"/>
    </source>
</evidence>
<dbReference type="InterPro" id="IPR020843">
    <property type="entry name" value="ER"/>
</dbReference>
<evidence type="ECO:0000256" key="3">
    <source>
        <dbReference type="ARBA" id="ARBA00022833"/>
    </source>
</evidence>
<dbReference type="Proteomes" id="UP000317536">
    <property type="component" value="Unassembled WGS sequence"/>
</dbReference>
<dbReference type="InterPro" id="IPR036291">
    <property type="entry name" value="NAD(P)-bd_dom_sf"/>
</dbReference>
<dbReference type="InterPro" id="IPR013154">
    <property type="entry name" value="ADH-like_N"/>
</dbReference>
<protein>
    <submittedName>
        <fullName evidence="8">Zinc-binding dehydrogenase</fullName>
    </submittedName>
</protein>
<reference evidence="8 9" key="1">
    <citation type="submission" date="2019-07" db="EMBL/GenBank/DDBJ databases">
        <title>Bifidobacterium asteroides genomes.</title>
        <authorList>
            <person name="Zheng H."/>
        </authorList>
    </citation>
    <scope>NUCLEOTIDE SEQUENCE [LARGE SCALE GENOMIC DNA]</scope>
    <source>
        <strain evidence="8 9">W8111</strain>
    </source>
</reference>
<evidence type="ECO:0000256" key="4">
    <source>
        <dbReference type="ARBA" id="ARBA00023002"/>
    </source>
</evidence>
<dbReference type="InterPro" id="IPR013149">
    <property type="entry name" value="ADH-like_C"/>
</dbReference>
<keyword evidence="3 6" id="KW-0862">Zinc</keyword>
<evidence type="ECO:0000256" key="1">
    <source>
        <dbReference type="ARBA" id="ARBA00008072"/>
    </source>
</evidence>
<dbReference type="GO" id="GO:0051903">
    <property type="term" value="F:S-(hydroxymethyl)glutathione dehydrogenase [NAD(P)+] activity"/>
    <property type="evidence" value="ECO:0007669"/>
    <property type="project" value="TreeGrafter"/>
</dbReference>
<dbReference type="GO" id="GO:0005829">
    <property type="term" value="C:cytosol"/>
    <property type="evidence" value="ECO:0007669"/>
    <property type="project" value="TreeGrafter"/>
</dbReference>